<feature type="region of interest" description="Disordered" evidence="1">
    <location>
        <begin position="2409"/>
        <end position="2458"/>
    </location>
</feature>
<feature type="domain" description="RapA2 cadherin-like" evidence="3">
    <location>
        <begin position="3201"/>
        <end position="3285"/>
    </location>
</feature>
<dbReference type="Pfam" id="PF14252">
    <property type="entry name" value="DUF4347"/>
    <property type="match status" value="1"/>
</dbReference>
<feature type="domain" description="RapA2 cadherin-like" evidence="3">
    <location>
        <begin position="2812"/>
        <end position="2912"/>
    </location>
</feature>
<feature type="domain" description="RapA2 cadherin-like" evidence="3">
    <location>
        <begin position="2550"/>
        <end position="2643"/>
    </location>
</feature>
<feature type="domain" description="RapA2 cadherin-like" evidence="3">
    <location>
        <begin position="3071"/>
        <end position="3164"/>
    </location>
</feature>
<evidence type="ECO:0000259" key="2">
    <source>
        <dbReference type="Pfam" id="PF14252"/>
    </source>
</evidence>
<feature type="domain" description="RapA2 cadherin-like" evidence="3">
    <location>
        <begin position="2252"/>
        <end position="2357"/>
    </location>
</feature>
<dbReference type="InterPro" id="IPR025592">
    <property type="entry name" value="DUF4347"/>
</dbReference>
<accession>A0AA37IMY7</accession>
<comment type="caution">
    <text evidence="4">The sequence shown here is derived from an EMBL/GenBank/DDBJ whole genome shotgun (WGS) entry which is preliminary data.</text>
</comment>
<proteinExistence type="predicted"/>
<feature type="compositionally biased region" description="Polar residues" evidence="1">
    <location>
        <begin position="2433"/>
        <end position="2447"/>
    </location>
</feature>
<feature type="compositionally biased region" description="Low complexity" evidence="1">
    <location>
        <begin position="2409"/>
        <end position="2422"/>
    </location>
</feature>
<feature type="compositionally biased region" description="Low complexity" evidence="1">
    <location>
        <begin position="46"/>
        <end position="71"/>
    </location>
</feature>
<dbReference type="Proteomes" id="UP001055111">
    <property type="component" value="Unassembled WGS sequence"/>
</dbReference>
<dbReference type="InterPro" id="IPR013783">
    <property type="entry name" value="Ig-like_fold"/>
</dbReference>
<dbReference type="InterPro" id="IPR040853">
    <property type="entry name" value="RapA2_cadherin-like"/>
</dbReference>
<feature type="region of interest" description="Disordered" evidence="1">
    <location>
        <begin position="2138"/>
        <end position="2160"/>
    </location>
</feature>
<reference evidence="4" key="1">
    <citation type="submission" date="2022-09" db="EMBL/GenBank/DDBJ databases">
        <title>Isolation and characterization of 3-chlorobenzoate degrading bacteria from soils in Shizuoka.</title>
        <authorList>
            <person name="Ifat A."/>
            <person name="Ogawa N."/>
            <person name="Kimbara K."/>
            <person name="Moriuchi R."/>
            <person name="Dohra H."/>
            <person name="Shintani M."/>
        </authorList>
    </citation>
    <scope>NUCLEOTIDE SEQUENCE</scope>
    <source>
        <strain evidence="4">19CS4-2</strain>
    </source>
</reference>
<organism evidence="4 5">
    <name type="scientific">Caballeronia novacaledonica</name>
    <dbReference type="NCBI Taxonomy" id="1544861"/>
    <lineage>
        <taxon>Bacteria</taxon>
        <taxon>Pseudomonadati</taxon>
        <taxon>Pseudomonadota</taxon>
        <taxon>Betaproteobacteria</taxon>
        <taxon>Burkholderiales</taxon>
        <taxon>Burkholderiaceae</taxon>
        <taxon>Caballeronia</taxon>
    </lineage>
</organism>
<protein>
    <submittedName>
        <fullName evidence="4">DUF4347 domain-containing protein</fullName>
    </submittedName>
</protein>
<dbReference type="RefSeq" id="WP_238217261.1">
    <property type="nucleotide sequence ID" value="NZ_BPUS01000027.1"/>
</dbReference>
<feature type="domain" description="RapA2 cadherin-like" evidence="3">
    <location>
        <begin position="2118"/>
        <end position="2214"/>
    </location>
</feature>
<dbReference type="Pfam" id="PF17803">
    <property type="entry name" value="Cadherin_4"/>
    <property type="match status" value="8"/>
</dbReference>
<dbReference type="Gene3D" id="2.60.40.10">
    <property type="entry name" value="Immunoglobulins"/>
    <property type="match status" value="7"/>
</dbReference>
<dbReference type="SUPFAM" id="SSF117074">
    <property type="entry name" value="Hypothetical protein PA1324"/>
    <property type="match status" value="1"/>
</dbReference>
<sequence length="3499" mass="352479">MADFPCSSNGALYLRPRSQALALEQRILFDGAAASAADHQHHADSAHAAAAPEVAPAPDARSGTATASAPAAAPVAPRNLVVLDSRVENGSELLAQTPPGTQVLVVQPGQDAIGAITAALAGMGHADSVQIFSHGAAGQFTLGNQTFTSTTLIQMADALGTWRSHLNRDADIELYGCDIGAGAAGKSLVQTLASTTGATVGASDDATGSAALGGDWTLEVTSGTLDKPIALSAYALAHYDHLLADASPTVTLATTTQSVLLGNQFSFDVSFTNTSSQVGYGPYVDLLMPSTGRDGNDGITFASASYLGQAVTAFTITFDANGQAVHPLAKDASGNALVVNAATYGLRPGDELVVLELPFASVAQGQPAITVQVNAQLSNLADTAFSNSSPDLAIGARGAFQFGNDSLDNPTTDPAIIETALQDFTVHPTVVSLKQTVNTPEGETATGPNFARTETVTATAATGQTLTDVVINQDVPANVQITAITPGAGGTITSLTLQDGSVLTNAALINAAINSDTVFIRSYSVEYASLSGSVDTVVSFYVPQTDASGASVINPTTGAPVTIAFGTASGSGQWVPLDPRDLTPPNTSVAFSGSADGTGTTFIAKAATLEKQVSEQTDTGTAGATPGDTLAYSLDVALSDYFALGKTQLGAGQFIVTDQLGDGQTLTGTPTLTYTQDGVAHTIALVSTRTVNANGTTTLAFDIGASIATARALQPGALAGDIISDGSRQGATTARIDYLAVVGQRYASNYTQSDINEGDSFGNHATVAATLLLDRLNLTGGSVSDDSSTTSTVPTGHVDIALVTVNGTTPPASGELNPGDVVTFSLRYDLVTGDYERFSLAAYLPLPLLNATGINWTQGSGVGQWSFGAANTNAGGLVSVTEGSGNSLVFDFGSFATGATSGSTIQILFTMRVGDQPYADQRSFDVLAQSNQVTTIAHTPLVSSDVAVVASVAEPVLDIRQGVVSSSEGAVSGTTGTWNAPGSGGVPFAGSVTDVSAVDGNVSGIDGGDIVRLATAIKNTGGGGAFDASTTVTLPGGLQFVGGSLAAADLAIYRGDGTRLTAGVDYSVSGNTITFLDAGGVATLVAGRAGTAADQAGTNVVVVTYDATVIGGIAAGSTLQTSAALTRYASVEGGTDFTPTDLADTANEQIAAPTVSVQYGGGTLDDADSSASHTSGSDLVIGESMTYDIVVTLPEGGTRNLRVDDLIPAGLRLDTSFNGGLGYQIITTAAGSAALAADFNGSVSVASLAALSGPLGADGAGARLTFASAGANADNIGANDSFVIRVHLVASNTAGNQAGVTLADPGRLVYSDPDGDTPNGTAALDRSVAQSGASPTVVIREPTLQVTQTTPALPRFGVDAGNTVEYDITIGNGAAATDFNAFDVSFLDTLPAQLGNLAILGVTYQNGATNHGGPDFELAGGQLRTAAGANVDIAKGGSVTIRVSGTVLPSAASVPSFDNTATVQWTSLDGTTSASADPAGERTGADGLLNGGALNDYRTSATLTVPVAQVVRISRVGGLADTPAPSPTDASDESVTVGEVVRYRVVSLLAEGATNDYSLQITLQNGLRFINDGTARIVFISNNGITTDLTSLVTGGTLNETGNETSPEALPITPDLSGAAPTGVLNAANISVVTDASGNETITFRLGNIVNPDNDADLEGISLEFNTRVANQASNVAGAALTMSAVDRSGTNLLSTADTVREDIVEPTFTGVQKQVYGFDPGVGTNGGTAQVDVRFTQSGTSPAYDVVLTDSFTGATGYTFDRLVLNGTTYTAVQLAGIGAAVDTSNGLRVTFAELAVNSQVQVFYSADVPNAAPIAPTNATLTWTSLPDSFTNWGGSGVGVAGTADGERTGAGTSPNTYVRTSAAGLGVVSGTLWDDTASATTSATPDGPGLAGQTVTLTWAGVDGNLATTADNLVYTATTDANGHYAFGVLPLGVYRIQAPTGAITYPQPVGALAVRIDSDTATPLGTIGFTLADGGTASANAGYVEQNDAPVNTLPASPTGFEDTTLSLAGIAVSDVDAGGGTLQVALNVLHGTLFLSALPAGVTESGDHTATLTLTGTLASLNSALANLQYLGNANFNGPDTLTVSTNDRGNFGDFNGNGIPGEAADARIVTSTLPITITAVNDAPVAVPDAASATEAGGNANAQPGVDPTGNVLNNDTDVDIATNGDALRVVQVSNQSGAGIFLPNVGRGVIAGVYGTLSLGANGGYQYVVDNANAAVQALRLSGQTLTERFTYVVNDSANASASTTLTVTIHGANDTPIGVDDTGTATEAGGVANGTPGSNATGNVLTNDTDVDSAANGETHRVTGITNRPESAVDAPLAIVAAGTTSGNGTSIAGAFGTLIIGADGSYRYVIDNSNAQVQALVPADAPLVDTFTYALADAGGLSDLAQLRIEVHGANDNPVASDDAGAASAGSVSTGVNPVDATGNVVTQASRPGATTQPGGNGIDTDVDHTDNPNTLLVVNGVRTSAEAAGGSLTAVAAGTTAANGTSIAGLYGTIRIGANGAYDYAVDSNNAAVRALAAGATLTETFTYRIVDTSGLTDQAQLVITVRGVNDAPTPQTDTGRAVEAGGANNGAPGVDPSGNVLANDSDPEHDPLTVTAIRTGASSGAGTAGVPGQPLRGAFGSLTLGANGAWQYIVDNANPNVQALRLATDILTERFTYTVTDSHGAAAQAELDIVISGRNDNPVAQNDVASALEAGGTLNQTPGVDPTGNVLLNDTDVDAGDTKAVDGVRAGAEASPGSFAAVAGATSVKGTYGTFTINPDGSYTYVVDNSLPAVQSLIIGQSVQETFTYRMHDAAGAADTAQISVQIRGAFDAPVAHDDFALASANIGNGRAFDAVGNVLANDTDVDLNDSLSGNAARAGGAAAAAPLSAIAPGSSSSVDATILQGQYGTLFIGANGTYLYRVDATNPTVIALGPLQTVDDVFTYRVRDRDDLTDLGRLTIVVRGRNDAPVARDDTATAVEAGGVNNATPGIDPSGNVLANDSDADGDAIHVSAVQGESGAVGTPLQGAYGTLTMNADGTWRYALDNASAAVQALRTSGQTLQDVFTYTSEDVLGAQGTAQLRVTIDGRDDAPVAHDDSSTAIEAGGVSNGTPGRDATGNVLANDTDVDTTANGETKQVVSIANEAGRSAEAGQALAGQYGTLVVKADGSYDYVVDNANATVQALRTSGDTLTETFAYQMRDTAGASSRATLTVTIHGADDTPAPHDDSNVASDQTRAPQARGNVLPNDGDVDANDHLDVAGVQSETGATAAPGHALAGRYGTLTLNADGTYTYAIDLTNPQVLAAAGLGQVLQDTFTYTVSDTAGAAAQAALVIHLDISSPYIPPAGAGPYWTQALATTSNLQTEQNFVPTVFVTPVVEADAVRATERSREADGSQIGWPLEPDVSLASRAMPELQPGEFVGRTVRDSQLASTFDQAWIFGRHGRVSLDADGLLADPSVFAALASHLTDGMHPPVEKEPAKTAQAFASQLHEAARKLPAMRGRTASR</sequence>
<feature type="region of interest" description="Disordered" evidence="1">
    <location>
        <begin position="3085"/>
        <end position="3111"/>
    </location>
</feature>
<feature type="region of interest" description="Disordered" evidence="1">
    <location>
        <begin position="3210"/>
        <end position="3229"/>
    </location>
</feature>
<feature type="region of interest" description="Disordered" evidence="1">
    <location>
        <begin position="38"/>
        <end position="71"/>
    </location>
</feature>
<evidence type="ECO:0000259" key="3">
    <source>
        <dbReference type="Pfam" id="PF17803"/>
    </source>
</evidence>
<feature type="domain" description="DUF4347" evidence="2">
    <location>
        <begin position="80"/>
        <end position="243"/>
    </location>
</feature>
<dbReference type="InterPro" id="IPR010221">
    <property type="entry name" value="VCBS_dom"/>
</dbReference>
<dbReference type="NCBIfam" id="TIGR01965">
    <property type="entry name" value="VCBS_repeat"/>
    <property type="match status" value="9"/>
</dbReference>
<feature type="domain" description="RapA2 cadherin-like" evidence="3">
    <location>
        <begin position="2950"/>
        <end position="3034"/>
    </location>
</feature>
<gene>
    <name evidence="4" type="ORF">CBA19CS42_34815</name>
</gene>
<evidence type="ECO:0000313" key="5">
    <source>
        <dbReference type="Proteomes" id="UP001055111"/>
    </source>
</evidence>
<name>A0AA37IMY7_9BURK</name>
<feature type="compositionally biased region" description="Basic and acidic residues" evidence="1">
    <location>
        <begin position="3210"/>
        <end position="3220"/>
    </location>
</feature>
<feature type="domain" description="RapA2 cadherin-like" evidence="3">
    <location>
        <begin position="2680"/>
        <end position="2776"/>
    </location>
</feature>
<feature type="region of interest" description="Disordered" evidence="1">
    <location>
        <begin position="2574"/>
        <end position="2597"/>
    </location>
</feature>
<dbReference type="EMBL" id="BPUS01000027">
    <property type="protein sequence ID" value="GJH29801.1"/>
    <property type="molecule type" value="Genomic_DNA"/>
</dbReference>
<evidence type="ECO:0000313" key="4">
    <source>
        <dbReference type="EMBL" id="GJH29801.1"/>
    </source>
</evidence>
<evidence type="ECO:0000256" key="1">
    <source>
        <dbReference type="SAM" id="MobiDB-lite"/>
    </source>
</evidence>